<organism evidence="2 3">
    <name type="scientific">Ensete ventricosum</name>
    <name type="common">Abyssinian banana</name>
    <name type="synonym">Musa ensete</name>
    <dbReference type="NCBI Taxonomy" id="4639"/>
    <lineage>
        <taxon>Eukaryota</taxon>
        <taxon>Viridiplantae</taxon>
        <taxon>Streptophyta</taxon>
        <taxon>Embryophyta</taxon>
        <taxon>Tracheophyta</taxon>
        <taxon>Spermatophyta</taxon>
        <taxon>Magnoliopsida</taxon>
        <taxon>Liliopsida</taxon>
        <taxon>Zingiberales</taxon>
        <taxon>Musaceae</taxon>
        <taxon>Ensete</taxon>
    </lineage>
</organism>
<name>A0A426YNX1_ENSVE</name>
<gene>
    <name evidence="2" type="ORF">B296_00036049</name>
</gene>
<feature type="region of interest" description="Disordered" evidence="1">
    <location>
        <begin position="180"/>
        <end position="201"/>
    </location>
</feature>
<evidence type="ECO:0000313" key="3">
    <source>
        <dbReference type="Proteomes" id="UP000287651"/>
    </source>
</evidence>
<feature type="region of interest" description="Disordered" evidence="1">
    <location>
        <begin position="277"/>
        <end position="302"/>
    </location>
</feature>
<evidence type="ECO:0000256" key="1">
    <source>
        <dbReference type="SAM" id="MobiDB-lite"/>
    </source>
</evidence>
<proteinExistence type="predicted"/>
<evidence type="ECO:0000313" key="2">
    <source>
        <dbReference type="EMBL" id="RRT53404.1"/>
    </source>
</evidence>
<protein>
    <submittedName>
        <fullName evidence="2">Uncharacterized protein</fullName>
    </submittedName>
</protein>
<accession>A0A426YNX1</accession>
<dbReference type="Proteomes" id="UP000287651">
    <property type="component" value="Unassembled WGS sequence"/>
</dbReference>
<feature type="compositionally biased region" description="Basic and acidic residues" evidence="1">
    <location>
        <begin position="291"/>
        <end position="302"/>
    </location>
</feature>
<sequence>MKFLEGDSTRPYRRPRPLIVKLKMPLSSSSDFVDGSRATASEFLEDDDAVRDCVQERYLSSPPSHTLLTLIYMPLEKVCSLPSPANPADETKSRESLLAGTRMSIVTKVVKRAIRTRMANVSSLKRERAPKNKCSAAISGRERDGKVFRSLPMLRTMRSTSHLVFTRKASVKASSLGGTFTGTNDQDKESPSFQVSRASRGRTRCISATTRGWRGGWGEERGRSRATSCWRSRCAAATTQFSELSPCHDPFDQGPDGYEQQGRRRWAWLMSQGLGDDWQRGMGQQQRRRHMREEKGEGVWVE</sequence>
<dbReference type="AlphaFoldDB" id="A0A426YNX1"/>
<comment type="caution">
    <text evidence="2">The sequence shown here is derived from an EMBL/GenBank/DDBJ whole genome shotgun (WGS) entry which is preliminary data.</text>
</comment>
<reference evidence="2 3" key="1">
    <citation type="journal article" date="2014" name="Agronomy (Basel)">
        <title>A Draft Genome Sequence for Ensete ventricosum, the Drought-Tolerant Tree Against Hunger.</title>
        <authorList>
            <person name="Harrison J."/>
            <person name="Moore K.A."/>
            <person name="Paszkiewicz K."/>
            <person name="Jones T."/>
            <person name="Grant M."/>
            <person name="Ambacheew D."/>
            <person name="Muzemil S."/>
            <person name="Studholme D.J."/>
        </authorList>
    </citation>
    <scope>NUCLEOTIDE SEQUENCE [LARGE SCALE GENOMIC DNA]</scope>
</reference>
<dbReference type="EMBL" id="AMZH03011153">
    <property type="protein sequence ID" value="RRT53404.1"/>
    <property type="molecule type" value="Genomic_DNA"/>
</dbReference>